<dbReference type="SUPFAM" id="SSF51905">
    <property type="entry name" value="FAD/NAD(P)-binding domain"/>
    <property type="match status" value="1"/>
</dbReference>
<dbReference type="PANTHER" id="PTHR13789:SF309">
    <property type="entry name" value="PUTATIVE (AFU_ORTHOLOGUE AFUA_6G14510)-RELATED"/>
    <property type="match status" value="1"/>
</dbReference>
<dbReference type="EMBL" id="CP044081">
    <property type="protein sequence ID" value="QEU09505.1"/>
    <property type="molecule type" value="Genomic_DNA"/>
</dbReference>
<organism evidence="5 6">
    <name type="scientific">Paracoccus yeei</name>
    <dbReference type="NCBI Taxonomy" id="147645"/>
    <lineage>
        <taxon>Bacteria</taxon>
        <taxon>Pseudomonadati</taxon>
        <taxon>Pseudomonadota</taxon>
        <taxon>Alphaproteobacteria</taxon>
        <taxon>Rhodobacterales</taxon>
        <taxon>Paracoccaceae</taxon>
        <taxon>Paracoccus</taxon>
    </lineage>
</organism>
<reference evidence="5 6" key="1">
    <citation type="submission" date="2019-09" db="EMBL/GenBank/DDBJ databases">
        <title>FDA dAtabase for Regulatory Grade micrObial Sequences (FDA-ARGOS): Supporting development and validation of Infectious Disease Dx tests.</title>
        <authorList>
            <person name="Sciortino C."/>
            <person name="Tallon L."/>
            <person name="Sadzewicz L."/>
            <person name="Vavikolanu K."/>
            <person name="Mehta A."/>
            <person name="Aluvathingal J."/>
            <person name="Nadendla S."/>
            <person name="Nandy P."/>
            <person name="Geyer C."/>
            <person name="Yan Y."/>
            <person name="Sichtig H."/>
        </authorList>
    </citation>
    <scope>NUCLEOTIDE SEQUENCE [LARGE SCALE GENOMIC DNA]</scope>
    <source>
        <strain evidence="5 6">FDAARGOS_643</strain>
    </source>
</reference>
<keyword evidence="1" id="KW-0560">Oxidoreductase</keyword>
<evidence type="ECO:0000256" key="2">
    <source>
        <dbReference type="ARBA" id="ARBA00023033"/>
    </source>
</evidence>
<feature type="compositionally biased region" description="Basic and acidic residues" evidence="3">
    <location>
        <begin position="22"/>
        <end position="33"/>
    </location>
</feature>
<dbReference type="AlphaFoldDB" id="A0A5P2QUA0"/>
<accession>A0A5P2QUA0</accession>
<proteinExistence type="predicted"/>
<dbReference type="InterPro" id="IPR050493">
    <property type="entry name" value="FAD-dep_Monooxygenase_BioMet"/>
</dbReference>
<gene>
    <name evidence="5" type="ORF">FOB51_16685</name>
</gene>
<evidence type="ECO:0000256" key="1">
    <source>
        <dbReference type="ARBA" id="ARBA00023002"/>
    </source>
</evidence>
<dbReference type="PRINTS" id="PR00420">
    <property type="entry name" value="RNGMNOXGNASE"/>
</dbReference>
<sequence length="425" mass="46393">MTGARFWCFLHKMKTVITVSAPREETRRQDRPHGGRNRGPLGRAHRIHIGEDDMKVLVVGAGIAGLSAAIALQQKGMRCTVIDRGIAPLGANIGLHSQVLRAIDSLGILDAAIAAGVTSDILPFAATLDEAGTFWKYQTRHPAELSHLPPSLSISRPKLTRLMMDRAEALGAVIADGISLTALEQTDEDVTVELSNGEARHYDFVVGADGVNSAVRTQLFGETYMPQDPELAIIRWMFHCREAITPGLWHSSKGDGITVVPTSDNTTYIASTFDSPPGHLASDADGIAALRDSFSHYDTETFRVLERHLDDDASVIVRNFKTVMVDRPWHVGRVVLIGDAAHTVLSHLAYGGALAVEDAVVLADELSQNRPLDASLSAFFDRRWPRVKAVGDFCQQIATRQKQWAPAQELIAIRHAAVDVVYQGY</sequence>
<dbReference type="Proteomes" id="UP000324507">
    <property type="component" value="Chromosome"/>
</dbReference>
<dbReference type="PANTHER" id="PTHR13789">
    <property type="entry name" value="MONOOXYGENASE"/>
    <property type="match status" value="1"/>
</dbReference>
<protein>
    <submittedName>
        <fullName evidence="5">FAD-dependent oxidoreductase</fullName>
    </submittedName>
</protein>
<dbReference type="Gene3D" id="3.50.50.60">
    <property type="entry name" value="FAD/NAD(P)-binding domain"/>
    <property type="match status" value="1"/>
</dbReference>
<dbReference type="InterPro" id="IPR002938">
    <property type="entry name" value="FAD-bd"/>
</dbReference>
<dbReference type="InterPro" id="IPR036188">
    <property type="entry name" value="FAD/NAD-bd_sf"/>
</dbReference>
<dbReference type="GO" id="GO:0004497">
    <property type="term" value="F:monooxygenase activity"/>
    <property type="evidence" value="ECO:0007669"/>
    <property type="project" value="UniProtKB-KW"/>
</dbReference>
<dbReference type="Pfam" id="PF01494">
    <property type="entry name" value="FAD_binding_3"/>
    <property type="match status" value="1"/>
</dbReference>
<dbReference type="GO" id="GO:0071949">
    <property type="term" value="F:FAD binding"/>
    <property type="evidence" value="ECO:0007669"/>
    <property type="project" value="InterPro"/>
</dbReference>
<evidence type="ECO:0000259" key="4">
    <source>
        <dbReference type="Pfam" id="PF01494"/>
    </source>
</evidence>
<evidence type="ECO:0000313" key="6">
    <source>
        <dbReference type="Proteomes" id="UP000324507"/>
    </source>
</evidence>
<feature type="domain" description="FAD-binding" evidence="4">
    <location>
        <begin position="54"/>
        <end position="368"/>
    </location>
</feature>
<evidence type="ECO:0000313" key="5">
    <source>
        <dbReference type="EMBL" id="QEU09505.1"/>
    </source>
</evidence>
<evidence type="ECO:0000256" key="3">
    <source>
        <dbReference type="SAM" id="MobiDB-lite"/>
    </source>
</evidence>
<feature type="region of interest" description="Disordered" evidence="3">
    <location>
        <begin position="20"/>
        <end position="43"/>
    </location>
</feature>
<keyword evidence="2" id="KW-0503">Monooxygenase</keyword>
<name>A0A5P2QUA0_9RHOB</name>
<dbReference type="Gene3D" id="3.30.9.10">
    <property type="entry name" value="D-Amino Acid Oxidase, subunit A, domain 2"/>
    <property type="match status" value="1"/>
</dbReference>